<sequence length="77" mass="8782">MMLIIDRFERNSAVCETEDGSRIEIDRSLIPEQSREGDVLIQNETGEYQIDSSSTKNRRQKARALLDGLVKDDQPLS</sequence>
<protein>
    <recommendedName>
        <fullName evidence="3">DUF3006 domain-containing protein</fullName>
    </recommendedName>
</protein>
<feature type="compositionally biased region" description="Polar residues" evidence="1">
    <location>
        <begin position="42"/>
        <end position="55"/>
    </location>
</feature>
<dbReference type="Pfam" id="PF11213">
    <property type="entry name" value="DUF3006"/>
    <property type="match status" value="1"/>
</dbReference>
<feature type="region of interest" description="Disordered" evidence="1">
    <location>
        <begin position="34"/>
        <end position="57"/>
    </location>
</feature>
<dbReference type="InterPro" id="IPR021377">
    <property type="entry name" value="DUF3006"/>
</dbReference>
<evidence type="ECO:0000256" key="1">
    <source>
        <dbReference type="SAM" id="MobiDB-lite"/>
    </source>
</evidence>
<dbReference type="AlphaFoldDB" id="A0A645J2K4"/>
<dbReference type="EMBL" id="VSSQ01130069">
    <property type="protein sequence ID" value="MPN57925.1"/>
    <property type="molecule type" value="Genomic_DNA"/>
</dbReference>
<proteinExistence type="predicted"/>
<evidence type="ECO:0008006" key="3">
    <source>
        <dbReference type="Google" id="ProtNLM"/>
    </source>
</evidence>
<gene>
    <name evidence="2" type="ORF">SDC9_205621</name>
</gene>
<comment type="caution">
    <text evidence="2">The sequence shown here is derived from an EMBL/GenBank/DDBJ whole genome shotgun (WGS) entry which is preliminary data.</text>
</comment>
<organism evidence="2">
    <name type="scientific">bioreactor metagenome</name>
    <dbReference type="NCBI Taxonomy" id="1076179"/>
    <lineage>
        <taxon>unclassified sequences</taxon>
        <taxon>metagenomes</taxon>
        <taxon>ecological metagenomes</taxon>
    </lineage>
</organism>
<evidence type="ECO:0000313" key="2">
    <source>
        <dbReference type="EMBL" id="MPN57925.1"/>
    </source>
</evidence>
<reference evidence="2" key="1">
    <citation type="submission" date="2019-08" db="EMBL/GenBank/DDBJ databases">
        <authorList>
            <person name="Kucharzyk K."/>
            <person name="Murdoch R.W."/>
            <person name="Higgins S."/>
            <person name="Loffler F."/>
        </authorList>
    </citation>
    <scope>NUCLEOTIDE SEQUENCE</scope>
</reference>
<accession>A0A645J2K4</accession>
<name>A0A645J2K4_9ZZZZ</name>